<dbReference type="EMBL" id="ML742233">
    <property type="protein sequence ID" value="KAE8146965.1"/>
    <property type="molecule type" value="Genomic_DNA"/>
</dbReference>
<organism evidence="1 2">
    <name type="scientific">Aspergillus avenaceus</name>
    <dbReference type="NCBI Taxonomy" id="36643"/>
    <lineage>
        <taxon>Eukaryota</taxon>
        <taxon>Fungi</taxon>
        <taxon>Dikarya</taxon>
        <taxon>Ascomycota</taxon>
        <taxon>Pezizomycotina</taxon>
        <taxon>Eurotiomycetes</taxon>
        <taxon>Eurotiomycetidae</taxon>
        <taxon>Eurotiales</taxon>
        <taxon>Aspergillaceae</taxon>
        <taxon>Aspergillus</taxon>
        <taxon>Aspergillus subgen. Circumdati</taxon>
    </lineage>
</organism>
<accession>A0A5N6TKW1</accession>
<protein>
    <submittedName>
        <fullName evidence="1">Uncharacterized protein</fullName>
    </submittedName>
</protein>
<reference evidence="1 2" key="1">
    <citation type="submission" date="2019-04" db="EMBL/GenBank/DDBJ databases">
        <title>Friends and foes A comparative genomics study of 23 Aspergillus species from section Flavi.</title>
        <authorList>
            <consortium name="DOE Joint Genome Institute"/>
            <person name="Kjaerbolling I."/>
            <person name="Vesth T."/>
            <person name="Frisvad J.C."/>
            <person name="Nybo J.L."/>
            <person name="Theobald S."/>
            <person name="Kildgaard S."/>
            <person name="Isbrandt T."/>
            <person name="Kuo A."/>
            <person name="Sato A."/>
            <person name="Lyhne E.K."/>
            <person name="Kogle M.E."/>
            <person name="Wiebenga A."/>
            <person name="Kun R.S."/>
            <person name="Lubbers R.J."/>
            <person name="Makela M.R."/>
            <person name="Barry K."/>
            <person name="Chovatia M."/>
            <person name="Clum A."/>
            <person name="Daum C."/>
            <person name="Haridas S."/>
            <person name="He G."/>
            <person name="LaButti K."/>
            <person name="Lipzen A."/>
            <person name="Mondo S."/>
            <person name="Riley R."/>
            <person name="Salamov A."/>
            <person name="Simmons B.A."/>
            <person name="Magnuson J.K."/>
            <person name="Henrissat B."/>
            <person name="Mortensen U.H."/>
            <person name="Larsen T.O."/>
            <person name="Devries R.P."/>
            <person name="Grigoriev I.V."/>
            <person name="Machida M."/>
            <person name="Baker S.E."/>
            <person name="Andersen M.R."/>
        </authorList>
    </citation>
    <scope>NUCLEOTIDE SEQUENCE [LARGE SCALE GENOMIC DNA]</scope>
    <source>
        <strain evidence="1 2">IBT 18842</strain>
    </source>
</reference>
<name>A0A5N6TKW1_ASPAV</name>
<evidence type="ECO:0000313" key="2">
    <source>
        <dbReference type="Proteomes" id="UP000325780"/>
    </source>
</evidence>
<dbReference type="Proteomes" id="UP000325780">
    <property type="component" value="Unassembled WGS sequence"/>
</dbReference>
<sequence length="55" mass="5766">MSLNPVSSTALQTAVVVTTLGFTRSQSTLRPDLIRTPCPSLAVVYPVTLLSSSST</sequence>
<dbReference type="AlphaFoldDB" id="A0A5N6TKW1"/>
<keyword evidence="2" id="KW-1185">Reference proteome</keyword>
<proteinExistence type="predicted"/>
<evidence type="ECO:0000313" key="1">
    <source>
        <dbReference type="EMBL" id="KAE8146965.1"/>
    </source>
</evidence>
<gene>
    <name evidence="1" type="ORF">BDV25DRAFT_161457</name>
</gene>